<evidence type="ECO:0000259" key="9">
    <source>
        <dbReference type="PROSITE" id="PS50262"/>
    </source>
</evidence>
<evidence type="ECO:0000256" key="2">
    <source>
        <dbReference type="ARBA" id="ARBA00010663"/>
    </source>
</evidence>
<dbReference type="PRINTS" id="PR00237">
    <property type="entry name" value="GPCRRHODOPSN"/>
</dbReference>
<accession>A0AAV6TS29</accession>
<dbReference type="SUPFAM" id="SSF81321">
    <property type="entry name" value="Family A G protein-coupled receptor-like"/>
    <property type="match status" value="1"/>
</dbReference>
<dbReference type="InterPro" id="IPR017452">
    <property type="entry name" value="GPCR_Rhodpsn_7TM"/>
</dbReference>
<dbReference type="PANTHER" id="PTHR24241">
    <property type="entry name" value="NEUROPEPTIDE RECEPTOR-RELATED G-PROTEIN COUPLED RECEPTOR"/>
    <property type="match status" value="1"/>
</dbReference>
<comment type="similarity">
    <text evidence="2">Belongs to the G-protein coupled receptor 1 family.</text>
</comment>
<keyword evidence="7" id="KW-0675">Receptor</keyword>
<dbReference type="InterPro" id="IPR000276">
    <property type="entry name" value="GPCR_Rhodpsn"/>
</dbReference>
<keyword evidence="11" id="KW-1185">Reference proteome</keyword>
<keyword evidence="4 8" id="KW-0812">Transmembrane</keyword>
<dbReference type="Pfam" id="PF00001">
    <property type="entry name" value="7tm_1"/>
    <property type="match status" value="1"/>
</dbReference>
<keyword evidence="6 8" id="KW-0472">Membrane</keyword>
<evidence type="ECO:0000256" key="1">
    <source>
        <dbReference type="ARBA" id="ARBA00004651"/>
    </source>
</evidence>
<evidence type="ECO:0000256" key="5">
    <source>
        <dbReference type="ARBA" id="ARBA00022989"/>
    </source>
</evidence>
<name>A0AAV6TS29_9ARAC</name>
<reference evidence="10 11" key="1">
    <citation type="journal article" date="2022" name="Nat. Ecol. Evol.">
        <title>A masculinizing supergene underlies an exaggerated male reproductive morph in a spider.</title>
        <authorList>
            <person name="Hendrickx F."/>
            <person name="De Corte Z."/>
            <person name="Sonet G."/>
            <person name="Van Belleghem S.M."/>
            <person name="Kostlbacher S."/>
            <person name="Vangestel C."/>
        </authorList>
    </citation>
    <scope>NUCLEOTIDE SEQUENCE [LARGE SCALE GENOMIC DNA]</scope>
    <source>
        <strain evidence="10">W744_W776</strain>
    </source>
</reference>
<comment type="subcellular location">
    <subcellularLocation>
        <location evidence="1">Cell membrane</location>
        <topology evidence="1">Multi-pass membrane protein</topology>
    </subcellularLocation>
</comment>
<comment type="caution">
    <text evidence="10">The sequence shown here is derived from an EMBL/GenBank/DDBJ whole genome shotgun (WGS) entry which is preliminary data.</text>
</comment>
<dbReference type="GO" id="GO:0032870">
    <property type="term" value="P:cellular response to hormone stimulus"/>
    <property type="evidence" value="ECO:0007669"/>
    <property type="project" value="TreeGrafter"/>
</dbReference>
<dbReference type="GO" id="GO:0004930">
    <property type="term" value="F:G protein-coupled receptor activity"/>
    <property type="evidence" value="ECO:0007669"/>
    <property type="project" value="InterPro"/>
</dbReference>
<evidence type="ECO:0000256" key="8">
    <source>
        <dbReference type="SAM" id="Phobius"/>
    </source>
</evidence>
<protein>
    <recommendedName>
        <fullName evidence="9">G-protein coupled receptors family 1 profile domain-containing protein</fullName>
    </recommendedName>
</protein>
<evidence type="ECO:0000256" key="6">
    <source>
        <dbReference type="ARBA" id="ARBA00023136"/>
    </source>
</evidence>
<proteinExistence type="inferred from homology"/>
<sequence>MVLMVVVAFAVSWTPYFVVSLVTQWAQVNFLEEGHFFFTMLNLNLLAFLNSCVNPFIYAAMSARFRNGFLRYYGHSPTPSAQQNLLAAPESFGNGRDFLTLSDTRLYFTSRCFRLFCCFCMPVVEQKTTGQTDTRTRRVRFRCEPTCLIQSSSDGCSNVENNASLKTIVTPDNQKRSILKNHTRGSQGSFIAHYIKKNEKIIFNRKDPSAKDIPNIVKHAISNDIEERLKYLDGGRPLFAKCQLITTSSSIGLGSDCSEDKEISNTVC</sequence>
<dbReference type="Proteomes" id="UP000827092">
    <property type="component" value="Unassembled WGS sequence"/>
</dbReference>
<dbReference type="AlphaFoldDB" id="A0AAV6TS29"/>
<evidence type="ECO:0000256" key="4">
    <source>
        <dbReference type="ARBA" id="ARBA00022692"/>
    </source>
</evidence>
<dbReference type="GO" id="GO:0042277">
    <property type="term" value="F:peptide binding"/>
    <property type="evidence" value="ECO:0007669"/>
    <property type="project" value="TreeGrafter"/>
</dbReference>
<evidence type="ECO:0000313" key="11">
    <source>
        <dbReference type="Proteomes" id="UP000827092"/>
    </source>
</evidence>
<keyword evidence="3" id="KW-1003">Cell membrane</keyword>
<evidence type="ECO:0000313" key="10">
    <source>
        <dbReference type="EMBL" id="KAG8174377.1"/>
    </source>
</evidence>
<dbReference type="GO" id="GO:0005886">
    <property type="term" value="C:plasma membrane"/>
    <property type="evidence" value="ECO:0007669"/>
    <property type="project" value="UniProtKB-SubCell"/>
</dbReference>
<dbReference type="Gene3D" id="1.20.1070.10">
    <property type="entry name" value="Rhodopsin 7-helix transmembrane proteins"/>
    <property type="match status" value="1"/>
</dbReference>
<dbReference type="EMBL" id="JAFNEN010001233">
    <property type="protein sequence ID" value="KAG8174377.1"/>
    <property type="molecule type" value="Genomic_DNA"/>
</dbReference>
<feature type="domain" description="G-protein coupled receptors family 1 profile" evidence="9">
    <location>
        <begin position="1"/>
        <end position="58"/>
    </location>
</feature>
<keyword evidence="5 8" id="KW-1133">Transmembrane helix</keyword>
<dbReference type="PANTHER" id="PTHR24241:SF76">
    <property type="entry name" value="NEUROPEPTIDE SIFAMIDE RECEPTOR"/>
    <property type="match status" value="1"/>
</dbReference>
<dbReference type="PROSITE" id="PS50262">
    <property type="entry name" value="G_PROTEIN_RECEP_F1_2"/>
    <property type="match status" value="1"/>
</dbReference>
<feature type="transmembrane region" description="Helical" evidence="8">
    <location>
        <begin position="36"/>
        <end position="61"/>
    </location>
</feature>
<organism evidence="10 11">
    <name type="scientific">Oedothorax gibbosus</name>
    <dbReference type="NCBI Taxonomy" id="931172"/>
    <lineage>
        <taxon>Eukaryota</taxon>
        <taxon>Metazoa</taxon>
        <taxon>Ecdysozoa</taxon>
        <taxon>Arthropoda</taxon>
        <taxon>Chelicerata</taxon>
        <taxon>Arachnida</taxon>
        <taxon>Araneae</taxon>
        <taxon>Araneomorphae</taxon>
        <taxon>Entelegynae</taxon>
        <taxon>Araneoidea</taxon>
        <taxon>Linyphiidae</taxon>
        <taxon>Erigoninae</taxon>
        <taxon>Oedothorax</taxon>
    </lineage>
</organism>
<gene>
    <name evidence="10" type="ORF">JTE90_024381</name>
</gene>
<evidence type="ECO:0000256" key="3">
    <source>
        <dbReference type="ARBA" id="ARBA00022475"/>
    </source>
</evidence>
<evidence type="ECO:0000256" key="7">
    <source>
        <dbReference type="ARBA" id="ARBA00023170"/>
    </source>
</evidence>